<dbReference type="CDD" id="cd01991">
    <property type="entry name" value="Asn_synthase_B_C"/>
    <property type="match status" value="1"/>
</dbReference>
<accession>A0ABW3CQZ2</accession>
<dbReference type="PANTHER" id="PTHR43284:SF1">
    <property type="entry name" value="ASPARAGINE SYNTHETASE"/>
    <property type="match status" value="1"/>
</dbReference>
<evidence type="ECO:0000256" key="4">
    <source>
        <dbReference type="ARBA" id="ARBA00048741"/>
    </source>
</evidence>
<reference evidence="7" key="1">
    <citation type="journal article" date="2019" name="Int. J. Syst. Evol. Microbiol.">
        <title>The Global Catalogue of Microorganisms (GCM) 10K type strain sequencing project: providing services to taxonomists for standard genome sequencing and annotation.</title>
        <authorList>
            <consortium name="The Broad Institute Genomics Platform"/>
            <consortium name="The Broad Institute Genome Sequencing Center for Infectious Disease"/>
            <person name="Wu L."/>
            <person name="Ma J."/>
        </authorList>
    </citation>
    <scope>NUCLEOTIDE SEQUENCE [LARGE SCALE GENOMIC DNA]</scope>
    <source>
        <strain evidence="7">JCM 31696</strain>
    </source>
</reference>
<comment type="pathway">
    <text evidence="1">Amino-acid biosynthesis; L-asparagine biosynthesis; L-asparagine from L-aspartate (L-Gln route): step 1/1.</text>
</comment>
<feature type="domain" description="Asparagine synthetase" evidence="5">
    <location>
        <begin position="1"/>
        <end position="337"/>
    </location>
</feature>
<dbReference type="Proteomes" id="UP001597083">
    <property type="component" value="Unassembled WGS sequence"/>
</dbReference>
<protein>
    <recommendedName>
        <fullName evidence="2">asparagine synthase (glutamine-hydrolyzing)</fullName>
        <ecNumber evidence="2">6.3.5.4</ecNumber>
    </recommendedName>
</protein>
<sequence length="341" mass="37027">VNRRMVADVTVGVLLSGGLDSSFIVALLAEAGQRNLTTFSIGFNSAGGETGDEFAYSDLVAERFGTDHHKIMVEDARLLPALNGAIEAMSEPMVSHDVVAFYLLSKEVSKHLKVVQSGQGADEVFAGYDWYPPLAGIPRADAVPAYSLAFFDRPYGKLTEILNPPYLLGHDAATDYVRSHFNVPGAETSVDAALRIDTTVMLVDDPVKRVDNMTMAWGLEARTPFLDHELVELAAACPPELKLAQNGKGVLKDAARGIVPDEVIDRPKGYFPVPAIRHLSGANLELVREALLAPSAKSRGLFRSDYIEKLLEAPGLYRTNLGASELWQAALLELWLQCHGV</sequence>
<dbReference type="InterPro" id="IPR051786">
    <property type="entry name" value="ASN_synthetase/amidase"/>
</dbReference>
<comment type="caution">
    <text evidence="6">The sequence shown here is derived from an EMBL/GenBank/DDBJ whole genome shotgun (WGS) entry which is preliminary data.</text>
</comment>
<dbReference type="EC" id="6.3.5.4" evidence="2"/>
<keyword evidence="3" id="KW-0061">Asparagine biosynthesis</keyword>
<evidence type="ECO:0000313" key="7">
    <source>
        <dbReference type="Proteomes" id="UP001597083"/>
    </source>
</evidence>
<name>A0ABW3CQZ2_9ACTN</name>
<dbReference type="InterPro" id="IPR014729">
    <property type="entry name" value="Rossmann-like_a/b/a_fold"/>
</dbReference>
<dbReference type="InterPro" id="IPR001962">
    <property type="entry name" value="Asn_synthase"/>
</dbReference>
<keyword evidence="3" id="KW-0028">Amino-acid biosynthesis</keyword>
<dbReference type="EMBL" id="JBHTIR010004076">
    <property type="protein sequence ID" value="MFD0856350.1"/>
    <property type="molecule type" value="Genomic_DNA"/>
</dbReference>
<keyword evidence="7" id="KW-1185">Reference proteome</keyword>
<evidence type="ECO:0000256" key="2">
    <source>
        <dbReference type="ARBA" id="ARBA00012737"/>
    </source>
</evidence>
<organism evidence="6 7">
    <name type="scientific">Actinomadura adrarensis</name>
    <dbReference type="NCBI Taxonomy" id="1819600"/>
    <lineage>
        <taxon>Bacteria</taxon>
        <taxon>Bacillati</taxon>
        <taxon>Actinomycetota</taxon>
        <taxon>Actinomycetes</taxon>
        <taxon>Streptosporangiales</taxon>
        <taxon>Thermomonosporaceae</taxon>
        <taxon>Actinomadura</taxon>
    </lineage>
</organism>
<dbReference type="SUPFAM" id="SSF52402">
    <property type="entry name" value="Adenine nucleotide alpha hydrolases-like"/>
    <property type="match status" value="1"/>
</dbReference>
<proteinExistence type="predicted"/>
<dbReference type="PANTHER" id="PTHR43284">
    <property type="entry name" value="ASPARAGINE SYNTHETASE (GLUTAMINE-HYDROLYZING)"/>
    <property type="match status" value="1"/>
</dbReference>
<evidence type="ECO:0000256" key="3">
    <source>
        <dbReference type="ARBA" id="ARBA00022888"/>
    </source>
</evidence>
<feature type="non-terminal residue" evidence="6">
    <location>
        <position position="1"/>
    </location>
</feature>
<comment type="catalytic activity">
    <reaction evidence="4">
        <text>L-aspartate + L-glutamine + ATP + H2O = L-asparagine + L-glutamate + AMP + diphosphate + H(+)</text>
        <dbReference type="Rhea" id="RHEA:12228"/>
        <dbReference type="ChEBI" id="CHEBI:15377"/>
        <dbReference type="ChEBI" id="CHEBI:15378"/>
        <dbReference type="ChEBI" id="CHEBI:29985"/>
        <dbReference type="ChEBI" id="CHEBI:29991"/>
        <dbReference type="ChEBI" id="CHEBI:30616"/>
        <dbReference type="ChEBI" id="CHEBI:33019"/>
        <dbReference type="ChEBI" id="CHEBI:58048"/>
        <dbReference type="ChEBI" id="CHEBI:58359"/>
        <dbReference type="ChEBI" id="CHEBI:456215"/>
        <dbReference type="EC" id="6.3.5.4"/>
    </reaction>
</comment>
<evidence type="ECO:0000256" key="1">
    <source>
        <dbReference type="ARBA" id="ARBA00005187"/>
    </source>
</evidence>
<evidence type="ECO:0000313" key="6">
    <source>
        <dbReference type="EMBL" id="MFD0856350.1"/>
    </source>
</evidence>
<dbReference type="Pfam" id="PF00733">
    <property type="entry name" value="Asn_synthase"/>
    <property type="match status" value="1"/>
</dbReference>
<dbReference type="Gene3D" id="3.40.50.620">
    <property type="entry name" value="HUPs"/>
    <property type="match status" value="1"/>
</dbReference>
<gene>
    <name evidence="6" type="ORF">ACFQ07_29185</name>
</gene>
<evidence type="ECO:0000259" key="5">
    <source>
        <dbReference type="Pfam" id="PF00733"/>
    </source>
</evidence>